<organism evidence="2 3">
    <name type="scientific">Trichomonas vaginalis (strain ATCC PRA-98 / G3)</name>
    <dbReference type="NCBI Taxonomy" id="412133"/>
    <lineage>
        <taxon>Eukaryota</taxon>
        <taxon>Metamonada</taxon>
        <taxon>Parabasalia</taxon>
        <taxon>Trichomonadida</taxon>
        <taxon>Trichomonadidae</taxon>
        <taxon>Trichomonas</taxon>
    </lineage>
</organism>
<feature type="domain" description="Peptidase M16C associated" evidence="1">
    <location>
        <begin position="38"/>
        <end position="269"/>
    </location>
</feature>
<name>A2D9U8_TRIV3</name>
<dbReference type="PANTHER" id="PTHR43016:SF13">
    <property type="entry name" value="PRESEQUENCE PROTEASE, MITOCHONDRIAL"/>
    <property type="match status" value="1"/>
</dbReference>
<dbReference type="InterPro" id="IPR013578">
    <property type="entry name" value="Peptidase_M16C_assoc"/>
</dbReference>
<accession>A2D9U8</accession>
<dbReference type="VEuPathDB" id="TrichDB:TVAG_077010"/>
<dbReference type="GO" id="GO:0004222">
    <property type="term" value="F:metalloendopeptidase activity"/>
    <property type="evidence" value="ECO:0000318"/>
    <property type="project" value="GO_Central"/>
</dbReference>
<dbReference type="RefSeq" id="XP_001583940.1">
    <property type="nucleotide sequence ID" value="XM_001583890.1"/>
</dbReference>
<dbReference type="SMART" id="SM01264">
    <property type="entry name" value="M16C_associated"/>
    <property type="match status" value="1"/>
</dbReference>
<dbReference type="InParanoid" id="A2D9U8"/>
<keyword evidence="3" id="KW-1185">Reference proteome</keyword>
<dbReference type="AlphaFoldDB" id="A2D9U8"/>
<dbReference type="KEGG" id="tva:5468513"/>
<dbReference type="EMBL" id="DS113181">
    <property type="protein sequence ID" value="EAY22954.1"/>
    <property type="molecule type" value="Genomic_DNA"/>
</dbReference>
<gene>
    <name evidence="2" type="ORF">TVAG_077010</name>
</gene>
<dbReference type="Proteomes" id="UP000001542">
    <property type="component" value="Unassembled WGS sequence"/>
</dbReference>
<reference evidence="2" key="1">
    <citation type="submission" date="2006-10" db="EMBL/GenBank/DDBJ databases">
        <authorList>
            <person name="Amadeo P."/>
            <person name="Zhao Q."/>
            <person name="Wortman J."/>
            <person name="Fraser-Liggett C."/>
            <person name="Carlton J."/>
        </authorList>
    </citation>
    <scope>NUCLEOTIDE SEQUENCE</scope>
    <source>
        <strain evidence="2">G3</strain>
    </source>
</reference>
<dbReference type="Pfam" id="PF08367">
    <property type="entry name" value="M16C_assoc"/>
    <property type="match status" value="1"/>
</dbReference>
<evidence type="ECO:0000313" key="2">
    <source>
        <dbReference type="EMBL" id="EAY22954.1"/>
    </source>
</evidence>
<dbReference type="PANTHER" id="PTHR43016">
    <property type="entry name" value="PRESEQUENCE PROTEASE"/>
    <property type="match status" value="1"/>
</dbReference>
<evidence type="ECO:0000313" key="3">
    <source>
        <dbReference type="Proteomes" id="UP000001542"/>
    </source>
</evidence>
<sequence>MTWEVERIKKLLAVQPKYFELVMRRRLFENQNRIDIDFVNDNNFESEFNSNLSQIISKYSKTERFIQNTENEENEKNNFSNFSFSEILDSFYKPGNVLGNGFVYSYEEPTNDVVYIRIKNSINLDEELLEDFPIFLTIFGKTGVDGMSQKEFDNLIEKFTGGISIKYLVSASYDSEDTANLTIIIEGKSLSKNANNLIEYMTSLISKPNLIDPILMMDILQETYDLYTKHLMINATLFSQMFSAAALSRGAALQEMLFGVTFYKRLGKYLNNDKRENILDLISRLYDKKFINGDFSASLHCNCESRQRIEKRLLSLMEKLNSHQPIEKGIDTIRLFISEMSIYQKSAFKSDHSLSSVTFSIPVPPIGKKIAAAYYVTAKMICKGYLNEIVDSSYGERVDENTSDPLISVIYFTIENVKNVTEMSDKMMSKLKSINERTFTEEDMRKCIYAILKRINAPRDPSTRNIDTFLSGFSIENKTTFFRDLFYLNLSDIYTAIRSFMSSKIHIAVVAKSSEIKQIENFSVIQYTSD</sequence>
<dbReference type="OrthoDB" id="10250783at2759"/>
<dbReference type="GO" id="GO:0016485">
    <property type="term" value="P:protein processing"/>
    <property type="evidence" value="ECO:0000318"/>
    <property type="project" value="GO_Central"/>
</dbReference>
<dbReference type="eggNOG" id="KOG2019">
    <property type="taxonomic scope" value="Eukaryota"/>
</dbReference>
<evidence type="ECO:0000259" key="1">
    <source>
        <dbReference type="SMART" id="SM01264"/>
    </source>
</evidence>
<reference evidence="2" key="2">
    <citation type="journal article" date="2007" name="Science">
        <title>Draft genome sequence of the sexually transmitted pathogen Trichomonas vaginalis.</title>
        <authorList>
            <person name="Carlton J.M."/>
            <person name="Hirt R.P."/>
            <person name="Silva J.C."/>
            <person name="Delcher A.L."/>
            <person name="Schatz M."/>
            <person name="Zhao Q."/>
            <person name="Wortman J.R."/>
            <person name="Bidwell S.L."/>
            <person name="Alsmark U.C.M."/>
            <person name="Besteiro S."/>
            <person name="Sicheritz-Ponten T."/>
            <person name="Noel C.J."/>
            <person name="Dacks J.B."/>
            <person name="Foster P.G."/>
            <person name="Simillion C."/>
            <person name="Van de Peer Y."/>
            <person name="Miranda-Saavedra D."/>
            <person name="Barton G.J."/>
            <person name="Westrop G.D."/>
            <person name="Mueller S."/>
            <person name="Dessi D."/>
            <person name="Fiori P.L."/>
            <person name="Ren Q."/>
            <person name="Paulsen I."/>
            <person name="Zhang H."/>
            <person name="Bastida-Corcuera F.D."/>
            <person name="Simoes-Barbosa A."/>
            <person name="Brown M.T."/>
            <person name="Hayes R.D."/>
            <person name="Mukherjee M."/>
            <person name="Okumura C.Y."/>
            <person name="Schneider R."/>
            <person name="Smith A.J."/>
            <person name="Vanacova S."/>
            <person name="Villalvazo M."/>
            <person name="Haas B.J."/>
            <person name="Pertea M."/>
            <person name="Feldblyum T.V."/>
            <person name="Utterback T.R."/>
            <person name="Shu C.L."/>
            <person name="Osoegawa K."/>
            <person name="de Jong P.J."/>
            <person name="Hrdy I."/>
            <person name="Horvathova L."/>
            <person name="Zubacova Z."/>
            <person name="Dolezal P."/>
            <person name="Malik S.B."/>
            <person name="Logsdon J.M. Jr."/>
            <person name="Henze K."/>
            <person name="Gupta A."/>
            <person name="Wang C.C."/>
            <person name="Dunne R.L."/>
            <person name="Upcroft J.A."/>
            <person name="Upcroft P."/>
            <person name="White O."/>
            <person name="Salzberg S.L."/>
            <person name="Tang P."/>
            <person name="Chiu C.-H."/>
            <person name="Lee Y.-S."/>
            <person name="Embley T.M."/>
            <person name="Coombs G.H."/>
            <person name="Mottram J.C."/>
            <person name="Tachezy J."/>
            <person name="Fraser-Liggett C.M."/>
            <person name="Johnson P.J."/>
        </authorList>
    </citation>
    <scope>NUCLEOTIDE SEQUENCE [LARGE SCALE GENOMIC DNA]</scope>
    <source>
        <strain evidence="2">G3</strain>
    </source>
</reference>
<dbReference type="STRING" id="5722.A2D9U8"/>
<dbReference type="SUPFAM" id="SSF63411">
    <property type="entry name" value="LuxS/MPP-like metallohydrolase"/>
    <property type="match status" value="2"/>
</dbReference>
<dbReference type="InterPro" id="IPR011249">
    <property type="entry name" value="Metalloenz_LuxS/M16"/>
</dbReference>
<dbReference type="Gene3D" id="3.30.830.10">
    <property type="entry name" value="Metalloenzyme, LuxS/M16 peptidase-like"/>
    <property type="match status" value="1"/>
</dbReference>
<dbReference type="VEuPathDB" id="TrichDB:TVAGG3_0291340"/>
<dbReference type="SMR" id="A2D9U8"/>
<dbReference type="GO" id="GO:0046872">
    <property type="term" value="F:metal ion binding"/>
    <property type="evidence" value="ECO:0007669"/>
    <property type="project" value="InterPro"/>
</dbReference>
<proteinExistence type="predicted"/>
<protein>
    <recommendedName>
        <fullName evidence="1">Peptidase M16C associated domain-containing protein</fullName>
    </recommendedName>
</protein>